<dbReference type="Proteomes" id="UP001066276">
    <property type="component" value="Chromosome 3_2"/>
</dbReference>
<proteinExistence type="predicted"/>
<dbReference type="EMBL" id="JANPWB010000006">
    <property type="protein sequence ID" value="KAJ1177415.1"/>
    <property type="molecule type" value="Genomic_DNA"/>
</dbReference>
<reference evidence="2" key="1">
    <citation type="journal article" date="2022" name="bioRxiv">
        <title>Sequencing and chromosome-scale assembly of the giantPleurodeles waltlgenome.</title>
        <authorList>
            <person name="Brown T."/>
            <person name="Elewa A."/>
            <person name="Iarovenko S."/>
            <person name="Subramanian E."/>
            <person name="Araus A.J."/>
            <person name="Petzold A."/>
            <person name="Susuki M."/>
            <person name="Suzuki K.-i.T."/>
            <person name="Hayashi T."/>
            <person name="Toyoda A."/>
            <person name="Oliveira C."/>
            <person name="Osipova E."/>
            <person name="Leigh N.D."/>
            <person name="Simon A."/>
            <person name="Yun M.H."/>
        </authorList>
    </citation>
    <scope>NUCLEOTIDE SEQUENCE</scope>
    <source>
        <strain evidence="2">20211129_DDA</strain>
        <tissue evidence="2">Liver</tissue>
    </source>
</reference>
<sequence>MQEVDKSDKRPAGILEEVNAGQDLQPSGEDHGQPIADMLKALSVEFETSNANQAKIRSLCEDLGQKMYDLAGRTAILEKEVGELRMVVKENKEQIRYLKEGEVGAMVKMESLENNQRNLRFLRVPESLEEGDFKGFMARLIKQEVNVK</sequence>
<comment type="caution">
    <text evidence="2">The sequence shown here is derived from an EMBL/GenBank/DDBJ whole genome shotgun (WGS) entry which is preliminary data.</text>
</comment>
<evidence type="ECO:0000313" key="3">
    <source>
        <dbReference type="Proteomes" id="UP001066276"/>
    </source>
</evidence>
<dbReference type="AlphaFoldDB" id="A0AAV7TL73"/>
<name>A0AAV7TL73_PLEWA</name>
<accession>A0AAV7TL73</accession>
<evidence type="ECO:0000313" key="2">
    <source>
        <dbReference type="EMBL" id="KAJ1177415.1"/>
    </source>
</evidence>
<gene>
    <name evidence="2" type="ORF">NDU88_002670</name>
</gene>
<keyword evidence="3" id="KW-1185">Reference proteome</keyword>
<feature type="region of interest" description="Disordered" evidence="1">
    <location>
        <begin position="1"/>
        <end position="33"/>
    </location>
</feature>
<feature type="compositionally biased region" description="Basic and acidic residues" evidence="1">
    <location>
        <begin position="1"/>
        <end position="11"/>
    </location>
</feature>
<protein>
    <submittedName>
        <fullName evidence="2">Uncharacterized protein</fullName>
    </submittedName>
</protein>
<evidence type="ECO:0000256" key="1">
    <source>
        <dbReference type="SAM" id="MobiDB-lite"/>
    </source>
</evidence>
<organism evidence="2 3">
    <name type="scientific">Pleurodeles waltl</name>
    <name type="common">Iberian ribbed newt</name>
    <dbReference type="NCBI Taxonomy" id="8319"/>
    <lineage>
        <taxon>Eukaryota</taxon>
        <taxon>Metazoa</taxon>
        <taxon>Chordata</taxon>
        <taxon>Craniata</taxon>
        <taxon>Vertebrata</taxon>
        <taxon>Euteleostomi</taxon>
        <taxon>Amphibia</taxon>
        <taxon>Batrachia</taxon>
        <taxon>Caudata</taxon>
        <taxon>Salamandroidea</taxon>
        <taxon>Salamandridae</taxon>
        <taxon>Pleurodelinae</taxon>
        <taxon>Pleurodeles</taxon>
    </lineage>
</organism>